<comment type="caution">
    <text evidence="1">The sequence shown here is derived from an EMBL/GenBank/DDBJ whole genome shotgun (WGS) entry which is preliminary data.</text>
</comment>
<dbReference type="Proteomes" id="UP001234297">
    <property type="component" value="Chromosome 5"/>
</dbReference>
<proteinExistence type="predicted"/>
<name>A0ACC2M1M5_PERAE</name>
<reference evidence="1 2" key="1">
    <citation type="journal article" date="2022" name="Hortic Res">
        <title>A haplotype resolved chromosomal level avocado genome allows analysis of novel avocado genes.</title>
        <authorList>
            <person name="Nath O."/>
            <person name="Fletcher S.J."/>
            <person name="Hayward A."/>
            <person name="Shaw L.M."/>
            <person name="Masouleh A.K."/>
            <person name="Furtado A."/>
            <person name="Henry R.J."/>
            <person name="Mitter N."/>
        </authorList>
    </citation>
    <scope>NUCLEOTIDE SEQUENCE [LARGE SCALE GENOMIC DNA]</scope>
    <source>
        <strain evidence="2">cv. Hass</strain>
    </source>
</reference>
<evidence type="ECO:0000313" key="2">
    <source>
        <dbReference type="Proteomes" id="UP001234297"/>
    </source>
</evidence>
<protein>
    <submittedName>
        <fullName evidence="1">Uncharacterized protein</fullName>
    </submittedName>
</protein>
<dbReference type="EMBL" id="CM056813">
    <property type="protein sequence ID" value="KAJ8639563.1"/>
    <property type="molecule type" value="Genomic_DNA"/>
</dbReference>
<gene>
    <name evidence="1" type="ORF">MRB53_016257</name>
</gene>
<accession>A0ACC2M1M5</accession>
<evidence type="ECO:0000313" key="1">
    <source>
        <dbReference type="EMBL" id="KAJ8639563.1"/>
    </source>
</evidence>
<organism evidence="1 2">
    <name type="scientific">Persea americana</name>
    <name type="common">Avocado</name>
    <dbReference type="NCBI Taxonomy" id="3435"/>
    <lineage>
        <taxon>Eukaryota</taxon>
        <taxon>Viridiplantae</taxon>
        <taxon>Streptophyta</taxon>
        <taxon>Embryophyta</taxon>
        <taxon>Tracheophyta</taxon>
        <taxon>Spermatophyta</taxon>
        <taxon>Magnoliopsida</taxon>
        <taxon>Magnoliidae</taxon>
        <taxon>Laurales</taxon>
        <taxon>Lauraceae</taxon>
        <taxon>Persea</taxon>
    </lineage>
</organism>
<sequence length="294" mass="32112">MFCQTGRIVDSFIPVNKSIGLGRGSPLVRFGAMEEVERAIANVNGRSWGGGGGRRKIQVNLARHVSTKVNAPFSAAQTTKVMSAIIPERGAGMGTSSSQGQRSFVEAVSSNLHEEAWPLKRVRMAPWALEEGKKKLHRGLVGFLRSSTEGLHAADNCWVEFVGSCRVKVLLGGSVKLPTRLTLCFGDLFTSVLVEEEFVQVDLGDSNLADDGSFEEDDDDVMLTGKNSKFDIPSSADEFDLMFQVDDALSDRDDFKWDLQIIPSSIQSPIISSRFVTPSTSSAHIVRQSRSVTR</sequence>
<keyword evidence="2" id="KW-1185">Reference proteome</keyword>